<keyword evidence="6" id="KW-0645">Protease</keyword>
<dbReference type="EMBL" id="JACHXK010000020">
    <property type="protein sequence ID" value="MBB3113661.1"/>
    <property type="molecule type" value="Genomic_DNA"/>
</dbReference>
<dbReference type="PANTHER" id="PTHR34448:SF1">
    <property type="entry name" value="BLL6088 PROTEIN"/>
    <property type="match status" value="1"/>
</dbReference>
<proteinExistence type="inferred from homology"/>
<keyword evidence="8 10" id="KW-0378">Hydrolase</keyword>
<keyword evidence="7" id="KW-0479">Metal-binding</keyword>
<organism evidence="10 11">
    <name type="scientific">Paenibacillus phyllosphaerae</name>
    <dbReference type="NCBI Taxonomy" id="274593"/>
    <lineage>
        <taxon>Bacteria</taxon>
        <taxon>Bacillati</taxon>
        <taxon>Bacillota</taxon>
        <taxon>Bacilli</taxon>
        <taxon>Bacillales</taxon>
        <taxon>Paenibacillaceae</taxon>
        <taxon>Paenibacillus</taxon>
    </lineage>
</organism>
<dbReference type="EC" id="3.4.11.-" evidence="10"/>
<evidence type="ECO:0000256" key="8">
    <source>
        <dbReference type="ARBA" id="ARBA00022801"/>
    </source>
</evidence>
<comment type="similarity">
    <text evidence="4">Belongs to the peptidase M29 family.</text>
</comment>
<evidence type="ECO:0000256" key="9">
    <source>
        <dbReference type="ARBA" id="ARBA00023049"/>
    </source>
</evidence>
<dbReference type="PANTHER" id="PTHR34448">
    <property type="entry name" value="AMINOPEPTIDASE"/>
    <property type="match status" value="1"/>
</dbReference>
<comment type="cofactor">
    <cofactor evidence="2">
        <name>Mg(2+)</name>
        <dbReference type="ChEBI" id="CHEBI:18420"/>
    </cofactor>
</comment>
<sequence length="356" mass="39561">MMADPRVEQLAKVLVGHSIKVKEGERVLIIGEAVTAPLIREVYREVLRAGGHPVTQVTLPEMERIFIGEANDAQLADIQAMKWLYEQSDAVIRILGEENNKELTNVDPKRIQQRRKATSELSQYLMKGGARWVLTMFPTQAQAMDAGMSLSEYEDFVYSAVNVDYDAILESMQAASEKFNQASKVRIVANETDITIDISGRKAVMCAGYRNVPDGEFYFSPNHLLTEGHIYYEWPTIFNGQEIAGIRLKFEQGRVVECSAEKGEAALIAALDTDAGARYLGELGIGCNFGIEYPTKEILFDEKIGGSVHLALGRAYEAGGPGNESVIHWDMIKSLKNGGELYLDGELVQKDGKWLF</sequence>
<dbReference type="GO" id="GO:0046872">
    <property type="term" value="F:metal ion binding"/>
    <property type="evidence" value="ECO:0007669"/>
    <property type="project" value="UniProtKB-KW"/>
</dbReference>
<dbReference type="GO" id="GO:0008237">
    <property type="term" value="F:metallopeptidase activity"/>
    <property type="evidence" value="ECO:0007669"/>
    <property type="project" value="UniProtKB-KW"/>
</dbReference>
<name>A0A7W5B4R6_9BACL</name>
<evidence type="ECO:0000256" key="7">
    <source>
        <dbReference type="ARBA" id="ARBA00022723"/>
    </source>
</evidence>
<protein>
    <submittedName>
        <fullName evidence="10">Aminopeptidase</fullName>
        <ecNumber evidence="10">3.4.11.-</ecNumber>
    </submittedName>
</protein>
<dbReference type="GO" id="GO:0006508">
    <property type="term" value="P:proteolysis"/>
    <property type="evidence" value="ECO:0007669"/>
    <property type="project" value="UniProtKB-KW"/>
</dbReference>
<dbReference type="GO" id="GO:0004177">
    <property type="term" value="F:aminopeptidase activity"/>
    <property type="evidence" value="ECO:0007669"/>
    <property type="project" value="UniProtKB-KW"/>
</dbReference>
<dbReference type="InterPro" id="IPR052170">
    <property type="entry name" value="M29_Exopeptidase"/>
</dbReference>
<keyword evidence="9" id="KW-0482">Metalloprotease</keyword>
<dbReference type="InterPro" id="IPR000787">
    <property type="entry name" value="Peptidase_M29"/>
</dbReference>
<comment type="caution">
    <text evidence="10">The sequence shown here is derived from an EMBL/GenBank/DDBJ whole genome shotgun (WGS) entry which is preliminary data.</text>
</comment>
<dbReference type="AlphaFoldDB" id="A0A7W5B4R6"/>
<evidence type="ECO:0000256" key="2">
    <source>
        <dbReference type="ARBA" id="ARBA00001946"/>
    </source>
</evidence>
<accession>A0A7W5B4R6</accession>
<dbReference type="SUPFAM" id="SSF144052">
    <property type="entry name" value="Thermophilic metalloprotease-like"/>
    <property type="match status" value="1"/>
</dbReference>
<evidence type="ECO:0000313" key="10">
    <source>
        <dbReference type="EMBL" id="MBB3113661.1"/>
    </source>
</evidence>
<dbReference type="RefSeq" id="WP_183603730.1">
    <property type="nucleotide sequence ID" value="NZ_JACHXK010000020.1"/>
</dbReference>
<dbReference type="InterPro" id="IPR035097">
    <property type="entry name" value="M29_N-terminal"/>
</dbReference>
<evidence type="ECO:0000313" key="11">
    <source>
        <dbReference type="Proteomes" id="UP000570361"/>
    </source>
</evidence>
<evidence type="ECO:0000256" key="3">
    <source>
        <dbReference type="ARBA" id="ARBA00001947"/>
    </source>
</evidence>
<evidence type="ECO:0000256" key="6">
    <source>
        <dbReference type="ARBA" id="ARBA00022670"/>
    </source>
</evidence>
<evidence type="ECO:0000256" key="5">
    <source>
        <dbReference type="ARBA" id="ARBA00022438"/>
    </source>
</evidence>
<dbReference type="Proteomes" id="UP000570361">
    <property type="component" value="Unassembled WGS sequence"/>
</dbReference>
<comment type="cofactor">
    <cofactor evidence="3">
        <name>Zn(2+)</name>
        <dbReference type="ChEBI" id="CHEBI:29105"/>
    </cofactor>
</comment>
<keyword evidence="11" id="KW-1185">Reference proteome</keyword>
<evidence type="ECO:0000256" key="1">
    <source>
        <dbReference type="ARBA" id="ARBA00001941"/>
    </source>
</evidence>
<keyword evidence="5 10" id="KW-0031">Aminopeptidase</keyword>
<comment type="cofactor">
    <cofactor evidence="1">
        <name>Co(2+)</name>
        <dbReference type="ChEBI" id="CHEBI:48828"/>
    </cofactor>
</comment>
<reference evidence="10 11" key="1">
    <citation type="submission" date="2020-08" db="EMBL/GenBank/DDBJ databases">
        <title>Genomic Encyclopedia of Type Strains, Phase III (KMG-III): the genomes of soil and plant-associated and newly described type strains.</title>
        <authorList>
            <person name="Whitman W."/>
        </authorList>
    </citation>
    <scope>NUCLEOTIDE SEQUENCE [LARGE SCALE GENOMIC DNA]</scope>
    <source>
        <strain evidence="10 11">CECT 5862</strain>
    </source>
</reference>
<evidence type="ECO:0000256" key="4">
    <source>
        <dbReference type="ARBA" id="ARBA00008236"/>
    </source>
</evidence>
<dbReference type="Gene3D" id="3.40.1830.10">
    <property type="entry name" value="Thermophilic metalloprotease (M29)"/>
    <property type="match status" value="1"/>
</dbReference>
<dbReference type="Pfam" id="PF02073">
    <property type="entry name" value="Peptidase_M29"/>
    <property type="match status" value="1"/>
</dbReference>
<gene>
    <name evidence="10" type="ORF">FHS18_005774</name>
</gene>